<evidence type="ECO:0000313" key="2">
    <source>
        <dbReference type="EMBL" id="CAG9840261.1"/>
    </source>
</evidence>
<accession>A0A9N9XHM7</accession>
<organism evidence="2 3">
    <name type="scientific">Diabrotica balteata</name>
    <name type="common">Banded cucumber beetle</name>
    <dbReference type="NCBI Taxonomy" id="107213"/>
    <lineage>
        <taxon>Eukaryota</taxon>
        <taxon>Metazoa</taxon>
        <taxon>Ecdysozoa</taxon>
        <taxon>Arthropoda</taxon>
        <taxon>Hexapoda</taxon>
        <taxon>Insecta</taxon>
        <taxon>Pterygota</taxon>
        <taxon>Neoptera</taxon>
        <taxon>Endopterygota</taxon>
        <taxon>Coleoptera</taxon>
        <taxon>Polyphaga</taxon>
        <taxon>Cucujiformia</taxon>
        <taxon>Chrysomeloidea</taxon>
        <taxon>Chrysomelidae</taxon>
        <taxon>Galerucinae</taxon>
        <taxon>Diabroticina</taxon>
        <taxon>Diabroticites</taxon>
        <taxon>Diabrotica</taxon>
    </lineage>
</organism>
<keyword evidence="3" id="KW-1185">Reference proteome</keyword>
<dbReference type="GO" id="GO:0005739">
    <property type="term" value="C:mitochondrion"/>
    <property type="evidence" value="ECO:0007669"/>
    <property type="project" value="TreeGrafter"/>
</dbReference>
<dbReference type="Gene3D" id="3.30.1330.40">
    <property type="entry name" value="RutC-like"/>
    <property type="match status" value="1"/>
</dbReference>
<evidence type="ECO:0000256" key="1">
    <source>
        <dbReference type="ARBA" id="ARBA00010552"/>
    </source>
</evidence>
<comment type="similarity">
    <text evidence="1">Belongs to the RutC family.</text>
</comment>
<dbReference type="FunFam" id="3.30.1330.40:FF:000001">
    <property type="entry name" value="L-PSP family endoribonuclease"/>
    <property type="match status" value="1"/>
</dbReference>
<dbReference type="InterPro" id="IPR019897">
    <property type="entry name" value="RidA_CS"/>
</dbReference>
<dbReference type="Proteomes" id="UP001153709">
    <property type="component" value="Chromosome 9"/>
</dbReference>
<dbReference type="PANTHER" id="PTHR11803:SF39">
    <property type="entry name" value="2-IMINOBUTANOATE_2-IMINOPROPANOATE DEAMINASE"/>
    <property type="match status" value="1"/>
</dbReference>
<proteinExistence type="inferred from homology"/>
<dbReference type="EMBL" id="OU898284">
    <property type="protein sequence ID" value="CAG9840261.1"/>
    <property type="molecule type" value="Genomic_DNA"/>
</dbReference>
<protein>
    <submittedName>
        <fullName evidence="2">Uncharacterized protein</fullName>
    </submittedName>
</protein>
<dbReference type="PANTHER" id="PTHR11803">
    <property type="entry name" value="2-IMINOBUTANOATE/2-IMINOPROPANOATE DEAMINASE RIDA"/>
    <property type="match status" value="1"/>
</dbReference>
<dbReference type="InterPro" id="IPR035959">
    <property type="entry name" value="RutC-like_sf"/>
</dbReference>
<sequence length="140" mass="15340">MTTKKLISTPFAPGPVNNAPYSQAILIDSKTLYVSGTLGLSVKTGKLVEGGFDNEMQQAMKNLEAILRAGNSSFDKLIKVNIFLEDMNDFFKMNEIYRTYVKKNFPARCVVQAARLPVNAKVEIEAIAISGDLAPSECTC</sequence>
<dbReference type="CDD" id="cd00448">
    <property type="entry name" value="YjgF_YER057c_UK114_family"/>
    <property type="match status" value="1"/>
</dbReference>
<dbReference type="NCBIfam" id="TIGR00004">
    <property type="entry name" value="Rid family detoxifying hydrolase"/>
    <property type="match status" value="1"/>
</dbReference>
<dbReference type="SUPFAM" id="SSF55298">
    <property type="entry name" value="YjgF-like"/>
    <property type="match status" value="1"/>
</dbReference>
<dbReference type="InterPro" id="IPR006175">
    <property type="entry name" value="YjgF/YER057c/UK114"/>
</dbReference>
<reference evidence="2" key="1">
    <citation type="submission" date="2022-01" db="EMBL/GenBank/DDBJ databases">
        <authorList>
            <person name="King R."/>
        </authorList>
    </citation>
    <scope>NUCLEOTIDE SEQUENCE</scope>
</reference>
<evidence type="ECO:0000313" key="3">
    <source>
        <dbReference type="Proteomes" id="UP001153709"/>
    </source>
</evidence>
<gene>
    <name evidence="2" type="ORF">DIABBA_LOCUS12918</name>
</gene>
<name>A0A9N9XHM7_DIABA</name>
<dbReference type="PROSITE" id="PS01094">
    <property type="entry name" value="UPF0076"/>
    <property type="match status" value="1"/>
</dbReference>
<dbReference type="Pfam" id="PF01042">
    <property type="entry name" value="Ribonuc_L-PSP"/>
    <property type="match status" value="1"/>
</dbReference>
<dbReference type="AlphaFoldDB" id="A0A9N9XHM7"/>
<dbReference type="InterPro" id="IPR006056">
    <property type="entry name" value="RidA"/>
</dbReference>
<dbReference type="GO" id="GO:0019239">
    <property type="term" value="F:deaminase activity"/>
    <property type="evidence" value="ECO:0007669"/>
    <property type="project" value="TreeGrafter"/>
</dbReference>
<dbReference type="OrthoDB" id="309640at2759"/>
<dbReference type="GO" id="GO:0005829">
    <property type="term" value="C:cytosol"/>
    <property type="evidence" value="ECO:0007669"/>
    <property type="project" value="TreeGrafter"/>
</dbReference>